<dbReference type="Proteomes" id="UP000735302">
    <property type="component" value="Unassembled WGS sequence"/>
</dbReference>
<evidence type="ECO:0000313" key="3">
    <source>
        <dbReference type="Proteomes" id="UP000735302"/>
    </source>
</evidence>
<feature type="compositionally biased region" description="Polar residues" evidence="1">
    <location>
        <begin position="62"/>
        <end position="72"/>
    </location>
</feature>
<comment type="caution">
    <text evidence="2">The sequence shown here is derived from an EMBL/GenBank/DDBJ whole genome shotgun (WGS) entry which is preliminary data.</text>
</comment>
<evidence type="ECO:0000256" key="1">
    <source>
        <dbReference type="SAM" id="MobiDB-lite"/>
    </source>
</evidence>
<dbReference type="EMBL" id="BLXT01001900">
    <property type="protein sequence ID" value="GFN88979.1"/>
    <property type="molecule type" value="Genomic_DNA"/>
</dbReference>
<proteinExistence type="predicted"/>
<keyword evidence="3" id="KW-1185">Reference proteome</keyword>
<reference evidence="2 3" key="1">
    <citation type="journal article" date="2021" name="Elife">
        <title>Chloroplast acquisition without the gene transfer in kleptoplastic sea slugs, Plakobranchus ocellatus.</title>
        <authorList>
            <person name="Maeda T."/>
            <person name="Takahashi S."/>
            <person name="Yoshida T."/>
            <person name="Shimamura S."/>
            <person name="Takaki Y."/>
            <person name="Nagai Y."/>
            <person name="Toyoda A."/>
            <person name="Suzuki Y."/>
            <person name="Arimoto A."/>
            <person name="Ishii H."/>
            <person name="Satoh N."/>
            <person name="Nishiyama T."/>
            <person name="Hasebe M."/>
            <person name="Maruyama T."/>
            <person name="Minagawa J."/>
            <person name="Obokata J."/>
            <person name="Shigenobu S."/>
        </authorList>
    </citation>
    <scope>NUCLEOTIDE SEQUENCE [LARGE SCALE GENOMIC DNA]</scope>
</reference>
<feature type="region of interest" description="Disordered" evidence="1">
    <location>
        <begin position="1"/>
        <end position="72"/>
    </location>
</feature>
<sequence>MLSEVSPSLCGPKQDSGQSMNERARQGASDPIIRTGGTHVTRERPDSASQQQGEESEGNGRADSSNNWFSHH</sequence>
<protein>
    <submittedName>
        <fullName evidence="2">Uncharacterized protein</fullName>
    </submittedName>
</protein>
<gene>
    <name evidence="2" type="ORF">PoB_001548500</name>
</gene>
<accession>A0AAV3Z1C4</accession>
<name>A0AAV3Z1C4_9GAST</name>
<evidence type="ECO:0000313" key="2">
    <source>
        <dbReference type="EMBL" id="GFN88979.1"/>
    </source>
</evidence>
<organism evidence="2 3">
    <name type="scientific">Plakobranchus ocellatus</name>
    <dbReference type="NCBI Taxonomy" id="259542"/>
    <lineage>
        <taxon>Eukaryota</taxon>
        <taxon>Metazoa</taxon>
        <taxon>Spiralia</taxon>
        <taxon>Lophotrochozoa</taxon>
        <taxon>Mollusca</taxon>
        <taxon>Gastropoda</taxon>
        <taxon>Heterobranchia</taxon>
        <taxon>Euthyneura</taxon>
        <taxon>Panpulmonata</taxon>
        <taxon>Sacoglossa</taxon>
        <taxon>Placobranchoidea</taxon>
        <taxon>Plakobranchidae</taxon>
        <taxon>Plakobranchus</taxon>
    </lineage>
</organism>
<dbReference type="AlphaFoldDB" id="A0AAV3Z1C4"/>